<name>A0AAD8H5L8_9APIA</name>
<proteinExistence type="predicted"/>
<dbReference type="PANTHER" id="PTHR33373">
    <property type="entry name" value="OS07G0479600 PROTEIN"/>
    <property type="match status" value="1"/>
</dbReference>
<evidence type="ECO:0000259" key="1">
    <source>
        <dbReference type="Pfam" id="PF13259"/>
    </source>
</evidence>
<gene>
    <name evidence="2" type="ORF">POM88_044590</name>
</gene>
<dbReference type="AlphaFoldDB" id="A0AAD8H5L8"/>
<organism evidence="2 3">
    <name type="scientific">Heracleum sosnowskyi</name>
    <dbReference type="NCBI Taxonomy" id="360622"/>
    <lineage>
        <taxon>Eukaryota</taxon>
        <taxon>Viridiplantae</taxon>
        <taxon>Streptophyta</taxon>
        <taxon>Embryophyta</taxon>
        <taxon>Tracheophyta</taxon>
        <taxon>Spermatophyta</taxon>
        <taxon>Magnoliopsida</taxon>
        <taxon>eudicotyledons</taxon>
        <taxon>Gunneridae</taxon>
        <taxon>Pentapetalae</taxon>
        <taxon>asterids</taxon>
        <taxon>campanulids</taxon>
        <taxon>Apiales</taxon>
        <taxon>Apiaceae</taxon>
        <taxon>Apioideae</taxon>
        <taxon>apioid superclade</taxon>
        <taxon>Tordylieae</taxon>
        <taxon>Tordyliinae</taxon>
        <taxon>Heracleum</taxon>
    </lineage>
</organism>
<protein>
    <submittedName>
        <fullName evidence="2">AT-rich interactive domain-containing protein</fullName>
    </submittedName>
</protein>
<dbReference type="PANTHER" id="PTHR33373:SF1">
    <property type="entry name" value="DUF4050 DOMAIN-CONTAINING PROTEIN"/>
    <property type="match status" value="1"/>
</dbReference>
<reference evidence="2" key="1">
    <citation type="submission" date="2023-02" db="EMBL/GenBank/DDBJ databases">
        <title>Genome of toxic invasive species Heracleum sosnowskyi carries increased number of genes despite the absence of recent whole-genome duplications.</title>
        <authorList>
            <person name="Schelkunov M."/>
            <person name="Shtratnikova V."/>
            <person name="Makarenko M."/>
            <person name="Klepikova A."/>
            <person name="Omelchenko D."/>
            <person name="Novikova G."/>
            <person name="Obukhova E."/>
            <person name="Bogdanov V."/>
            <person name="Penin A."/>
            <person name="Logacheva M."/>
        </authorList>
    </citation>
    <scope>NUCLEOTIDE SEQUENCE</scope>
    <source>
        <strain evidence="2">Hsosn_3</strain>
        <tissue evidence="2">Leaf</tissue>
    </source>
</reference>
<dbReference type="EMBL" id="JAUIZM010000010">
    <property type="protein sequence ID" value="KAK1360116.1"/>
    <property type="molecule type" value="Genomic_DNA"/>
</dbReference>
<sequence>MRVGRPREREKLTPSLSPFSPAKSDISFLKSINSSDHLRFASMGTVNSACVQCDDNHVTSSIGEPLKRHKSPSRAVRKSSSSDNFWISSTIDINKSAAQSGGSYSTISTANQTLEVSGSGNGNNPSEFVNHGLLLWNQSRQQWVGNEKSENRGAQLYEPRLSWSSTYQSLLTTNKRFTKPIPLAEMVDFLVDIWEQDGMYG</sequence>
<feature type="domain" description="Gag1-like clamp" evidence="1">
    <location>
        <begin position="100"/>
        <end position="200"/>
    </location>
</feature>
<dbReference type="Proteomes" id="UP001237642">
    <property type="component" value="Unassembled WGS sequence"/>
</dbReference>
<dbReference type="Pfam" id="PF13259">
    <property type="entry name" value="clamp_Gag1-like"/>
    <property type="match status" value="1"/>
</dbReference>
<comment type="caution">
    <text evidence="2">The sequence shown here is derived from an EMBL/GenBank/DDBJ whole genome shotgun (WGS) entry which is preliminary data.</text>
</comment>
<evidence type="ECO:0000313" key="3">
    <source>
        <dbReference type="Proteomes" id="UP001237642"/>
    </source>
</evidence>
<evidence type="ECO:0000313" key="2">
    <source>
        <dbReference type="EMBL" id="KAK1360116.1"/>
    </source>
</evidence>
<accession>A0AAD8H5L8</accession>
<dbReference type="InterPro" id="IPR025124">
    <property type="entry name" value="Gag1-like_clamp"/>
</dbReference>
<keyword evidence="3" id="KW-1185">Reference proteome</keyword>
<reference evidence="2" key="2">
    <citation type="submission" date="2023-05" db="EMBL/GenBank/DDBJ databases">
        <authorList>
            <person name="Schelkunov M.I."/>
        </authorList>
    </citation>
    <scope>NUCLEOTIDE SEQUENCE</scope>
    <source>
        <strain evidence="2">Hsosn_3</strain>
        <tissue evidence="2">Leaf</tissue>
    </source>
</reference>